<evidence type="ECO:0000313" key="2">
    <source>
        <dbReference type="Proteomes" id="UP000226031"/>
    </source>
</evidence>
<keyword evidence="2" id="KW-1185">Reference proteome</keyword>
<accession>A0A2B7ZRA2</accession>
<reference evidence="1 2" key="1">
    <citation type="submission" date="2017-10" db="EMBL/GenBank/DDBJ databases">
        <title>Comparative genomics in systemic dimorphic fungi from Ajellomycetaceae.</title>
        <authorList>
            <person name="Munoz J.F."/>
            <person name="Mcewen J.G."/>
            <person name="Clay O.K."/>
            <person name="Cuomo C.A."/>
        </authorList>
    </citation>
    <scope>NUCLEOTIDE SEQUENCE [LARGE SCALE GENOMIC DNA]</scope>
    <source>
        <strain evidence="1 2">UAMH4076</strain>
    </source>
</reference>
<organism evidence="1 2">
    <name type="scientific">[Emmonsia] crescens</name>
    <dbReference type="NCBI Taxonomy" id="73230"/>
    <lineage>
        <taxon>Eukaryota</taxon>
        <taxon>Fungi</taxon>
        <taxon>Dikarya</taxon>
        <taxon>Ascomycota</taxon>
        <taxon>Pezizomycotina</taxon>
        <taxon>Eurotiomycetes</taxon>
        <taxon>Eurotiomycetidae</taxon>
        <taxon>Onygenales</taxon>
        <taxon>Ajellomycetaceae</taxon>
        <taxon>Emergomyces</taxon>
    </lineage>
</organism>
<proteinExistence type="predicted"/>
<sequence>MHVADFNHDKRILTWGVDDTCALRCGTAREGKTKDIDAGDGKAYSLGLDVSQPVVRPRHGSNFD</sequence>
<evidence type="ECO:0000313" key="1">
    <source>
        <dbReference type="EMBL" id="PGH36546.1"/>
    </source>
</evidence>
<gene>
    <name evidence="1" type="ORF">GX50_00582</name>
</gene>
<comment type="caution">
    <text evidence="1">The sequence shown here is derived from an EMBL/GenBank/DDBJ whole genome shotgun (WGS) entry which is preliminary data.</text>
</comment>
<dbReference type="AlphaFoldDB" id="A0A2B7ZRA2"/>
<dbReference type="EMBL" id="PDND01000006">
    <property type="protein sequence ID" value="PGH36546.1"/>
    <property type="molecule type" value="Genomic_DNA"/>
</dbReference>
<protein>
    <submittedName>
        <fullName evidence="1">Uncharacterized protein</fullName>
    </submittedName>
</protein>
<name>A0A2B7ZRA2_9EURO</name>
<dbReference type="Proteomes" id="UP000226031">
    <property type="component" value="Unassembled WGS sequence"/>
</dbReference>